<evidence type="ECO:0000313" key="1">
    <source>
        <dbReference type="EMBL" id="KAD5317686.1"/>
    </source>
</evidence>
<dbReference type="AlphaFoldDB" id="A0A5N6NSE5"/>
<name>A0A5N6NSE5_9ASTR</name>
<gene>
    <name evidence="1" type="ORF">E3N88_17632</name>
</gene>
<sequence>MIRISLQRSEEDDDSDDIVVACRDYSHILHRRTSFRFRPVAVIVFRVLVPGSVEGRYNQVIEVQVVGRKARQPDGGAINIGFDSSIPIKVSNETLISFPISNNPLEPTMATPTLPFETPHSFIQYSSEALTASQIYRPEAMLGSGGMNLTQESVPCCTSFPLSG</sequence>
<evidence type="ECO:0000313" key="2">
    <source>
        <dbReference type="Proteomes" id="UP000326396"/>
    </source>
</evidence>
<organism evidence="1 2">
    <name type="scientific">Mikania micrantha</name>
    <name type="common">bitter vine</name>
    <dbReference type="NCBI Taxonomy" id="192012"/>
    <lineage>
        <taxon>Eukaryota</taxon>
        <taxon>Viridiplantae</taxon>
        <taxon>Streptophyta</taxon>
        <taxon>Embryophyta</taxon>
        <taxon>Tracheophyta</taxon>
        <taxon>Spermatophyta</taxon>
        <taxon>Magnoliopsida</taxon>
        <taxon>eudicotyledons</taxon>
        <taxon>Gunneridae</taxon>
        <taxon>Pentapetalae</taxon>
        <taxon>asterids</taxon>
        <taxon>campanulids</taxon>
        <taxon>Asterales</taxon>
        <taxon>Asteraceae</taxon>
        <taxon>Asteroideae</taxon>
        <taxon>Heliantheae alliance</taxon>
        <taxon>Eupatorieae</taxon>
        <taxon>Mikania</taxon>
    </lineage>
</organism>
<dbReference type="EMBL" id="SZYD01000009">
    <property type="protein sequence ID" value="KAD5317686.1"/>
    <property type="molecule type" value="Genomic_DNA"/>
</dbReference>
<protein>
    <submittedName>
        <fullName evidence="1">Uncharacterized protein</fullName>
    </submittedName>
</protein>
<comment type="caution">
    <text evidence="1">The sequence shown here is derived from an EMBL/GenBank/DDBJ whole genome shotgun (WGS) entry which is preliminary data.</text>
</comment>
<reference evidence="1 2" key="1">
    <citation type="submission" date="2019-05" db="EMBL/GenBank/DDBJ databases">
        <title>Mikania micrantha, genome provides insights into the molecular mechanism of rapid growth.</title>
        <authorList>
            <person name="Liu B."/>
        </authorList>
    </citation>
    <scope>NUCLEOTIDE SEQUENCE [LARGE SCALE GENOMIC DNA]</scope>
    <source>
        <strain evidence="1">NLD-2019</strain>
        <tissue evidence="1">Leaf</tissue>
    </source>
</reference>
<dbReference type="Proteomes" id="UP000326396">
    <property type="component" value="Linkage Group LG17"/>
</dbReference>
<keyword evidence="2" id="KW-1185">Reference proteome</keyword>
<accession>A0A5N6NSE5</accession>
<proteinExistence type="predicted"/>